<dbReference type="EMBL" id="JADBDY010000001">
    <property type="protein sequence ID" value="MBE1456895.1"/>
    <property type="molecule type" value="Genomic_DNA"/>
</dbReference>
<dbReference type="Proteomes" id="UP000598217">
    <property type="component" value="Unassembled WGS sequence"/>
</dbReference>
<name>A0ABR9HD00_9ACTN</name>
<dbReference type="RefSeq" id="WP_264081816.1">
    <property type="nucleotide sequence ID" value="NZ_BMXJ01000002.1"/>
</dbReference>
<proteinExistence type="predicted"/>
<gene>
    <name evidence="1" type="ORF">H4W79_001109</name>
</gene>
<keyword evidence="2" id="KW-1185">Reference proteome</keyword>
<protein>
    <submittedName>
        <fullName evidence="1">Uncharacterized protein</fullName>
    </submittedName>
</protein>
<evidence type="ECO:0000313" key="2">
    <source>
        <dbReference type="Proteomes" id="UP000598217"/>
    </source>
</evidence>
<organism evidence="1 2">
    <name type="scientific">Nocardiopsis terrae</name>
    <dbReference type="NCBI Taxonomy" id="372655"/>
    <lineage>
        <taxon>Bacteria</taxon>
        <taxon>Bacillati</taxon>
        <taxon>Actinomycetota</taxon>
        <taxon>Actinomycetes</taxon>
        <taxon>Streptosporangiales</taxon>
        <taxon>Nocardiopsidaceae</taxon>
        <taxon>Nocardiopsis</taxon>
    </lineage>
</organism>
<accession>A0ABR9HD00</accession>
<reference evidence="1 2" key="1">
    <citation type="submission" date="2020-10" db="EMBL/GenBank/DDBJ databases">
        <title>Sequencing the genomes of 1000 actinobacteria strains.</title>
        <authorList>
            <person name="Klenk H.-P."/>
        </authorList>
    </citation>
    <scope>NUCLEOTIDE SEQUENCE [LARGE SCALE GENOMIC DNA]</scope>
    <source>
        <strain evidence="1 2">DSM 45157</strain>
    </source>
</reference>
<sequence length="40" mass="4589">MLRNPAIPLLSELRMISTSEAVLRVYQETSTRPLELLHIP</sequence>
<comment type="caution">
    <text evidence="1">The sequence shown here is derived from an EMBL/GenBank/DDBJ whole genome shotgun (WGS) entry which is preliminary data.</text>
</comment>
<evidence type="ECO:0000313" key="1">
    <source>
        <dbReference type="EMBL" id="MBE1456895.1"/>
    </source>
</evidence>